<dbReference type="NCBIfam" id="TIGR02937">
    <property type="entry name" value="sigma70-ECF"/>
    <property type="match status" value="1"/>
</dbReference>
<dbReference type="InterPro" id="IPR014327">
    <property type="entry name" value="RNA_pol_sigma70_bacteroid"/>
</dbReference>
<dbReference type="SUPFAM" id="SSF88946">
    <property type="entry name" value="Sigma2 domain of RNA polymerase sigma factors"/>
    <property type="match status" value="1"/>
</dbReference>
<dbReference type="GO" id="GO:0006352">
    <property type="term" value="P:DNA-templated transcription initiation"/>
    <property type="evidence" value="ECO:0007669"/>
    <property type="project" value="InterPro"/>
</dbReference>
<dbReference type="InterPro" id="IPR014284">
    <property type="entry name" value="RNA_pol_sigma-70_dom"/>
</dbReference>
<dbReference type="PANTHER" id="PTHR43133">
    <property type="entry name" value="RNA POLYMERASE ECF-TYPE SIGMA FACTO"/>
    <property type="match status" value="1"/>
</dbReference>
<reference evidence="8" key="1">
    <citation type="submission" date="2016-10" db="EMBL/GenBank/DDBJ databases">
        <authorList>
            <person name="Varghese N."/>
            <person name="Submissions S."/>
        </authorList>
    </citation>
    <scope>NUCLEOTIDE SEQUENCE [LARGE SCALE GENOMIC DNA]</scope>
    <source>
        <strain evidence="8">DSM 3695</strain>
    </source>
</reference>
<dbReference type="NCBIfam" id="TIGR02985">
    <property type="entry name" value="Sig70_bacteroi1"/>
    <property type="match status" value="1"/>
</dbReference>
<dbReference type="Proteomes" id="UP000199310">
    <property type="component" value="Unassembled WGS sequence"/>
</dbReference>
<feature type="domain" description="RNA polymerase sigma-70 region 2" evidence="5">
    <location>
        <begin position="39"/>
        <end position="104"/>
    </location>
</feature>
<dbReference type="InterPro" id="IPR039425">
    <property type="entry name" value="RNA_pol_sigma-70-like"/>
</dbReference>
<organism evidence="7 8">
    <name type="scientific">Chitinophaga arvensicola</name>
    <dbReference type="NCBI Taxonomy" id="29529"/>
    <lineage>
        <taxon>Bacteria</taxon>
        <taxon>Pseudomonadati</taxon>
        <taxon>Bacteroidota</taxon>
        <taxon>Chitinophagia</taxon>
        <taxon>Chitinophagales</taxon>
        <taxon>Chitinophagaceae</taxon>
        <taxon>Chitinophaga</taxon>
    </lineage>
</organism>
<accession>A0A1I0SC10</accession>
<evidence type="ECO:0000256" key="2">
    <source>
        <dbReference type="ARBA" id="ARBA00023015"/>
    </source>
</evidence>
<keyword evidence="2" id="KW-0805">Transcription regulation</keyword>
<dbReference type="InterPro" id="IPR013325">
    <property type="entry name" value="RNA_pol_sigma_r2"/>
</dbReference>
<dbReference type="InterPro" id="IPR013249">
    <property type="entry name" value="RNA_pol_sigma70_r4_t2"/>
</dbReference>
<dbReference type="CDD" id="cd06171">
    <property type="entry name" value="Sigma70_r4"/>
    <property type="match status" value="1"/>
</dbReference>
<keyword evidence="3" id="KW-0731">Sigma factor</keyword>
<dbReference type="STRING" id="29529.SAMN04488122_6027"/>
<dbReference type="Pfam" id="PF08281">
    <property type="entry name" value="Sigma70_r4_2"/>
    <property type="match status" value="1"/>
</dbReference>
<evidence type="ECO:0000259" key="6">
    <source>
        <dbReference type="Pfam" id="PF08281"/>
    </source>
</evidence>
<dbReference type="InterPro" id="IPR036388">
    <property type="entry name" value="WH-like_DNA-bd_sf"/>
</dbReference>
<dbReference type="EMBL" id="FOJG01000002">
    <property type="protein sequence ID" value="SEW54421.1"/>
    <property type="molecule type" value="Genomic_DNA"/>
</dbReference>
<evidence type="ECO:0000256" key="3">
    <source>
        <dbReference type="ARBA" id="ARBA00023082"/>
    </source>
</evidence>
<evidence type="ECO:0000256" key="1">
    <source>
        <dbReference type="ARBA" id="ARBA00010641"/>
    </source>
</evidence>
<dbReference type="Pfam" id="PF04542">
    <property type="entry name" value="Sigma70_r2"/>
    <property type="match status" value="1"/>
</dbReference>
<protein>
    <submittedName>
        <fullName evidence="7">RNA polymerase sigma-70 factor, ECF subfamily</fullName>
    </submittedName>
</protein>
<comment type="similarity">
    <text evidence="1">Belongs to the sigma-70 factor family. ECF subfamily.</text>
</comment>
<dbReference type="SUPFAM" id="SSF88659">
    <property type="entry name" value="Sigma3 and sigma4 domains of RNA polymerase sigma factors"/>
    <property type="match status" value="1"/>
</dbReference>
<dbReference type="Gene3D" id="1.10.10.10">
    <property type="entry name" value="Winged helix-like DNA-binding domain superfamily/Winged helix DNA-binding domain"/>
    <property type="match status" value="1"/>
</dbReference>
<dbReference type="AlphaFoldDB" id="A0A1I0SC10"/>
<gene>
    <name evidence="7" type="ORF">SAMN04488122_6027</name>
</gene>
<evidence type="ECO:0000313" key="8">
    <source>
        <dbReference type="Proteomes" id="UP000199310"/>
    </source>
</evidence>
<name>A0A1I0SC10_9BACT</name>
<dbReference type="GO" id="GO:0016987">
    <property type="term" value="F:sigma factor activity"/>
    <property type="evidence" value="ECO:0007669"/>
    <property type="project" value="UniProtKB-KW"/>
</dbReference>
<evidence type="ECO:0000256" key="4">
    <source>
        <dbReference type="ARBA" id="ARBA00023163"/>
    </source>
</evidence>
<dbReference type="Gene3D" id="1.10.1740.10">
    <property type="match status" value="1"/>
</dbReference>
<dbReference type="InterPro" id="IPR013324">
    <property type="entry name" value="RNA_pol_sigma_r3/r4-like"/>
</dbReference>
<sequence length="206" mass="23919">MAEGIIFDVRYQTLSMEFINPGNTAVPEMENSLTFEQVFKTHFKGLHAYACTLLKDEVMSEEMVQNVFCKLWEKSGDIKIKQSVSGYLYRAVYHECINYLRHQKVKATHQAHTKYQMNNDQDIGNASGKVMLRDLEEKLEAALMALPEKCRTVFQLSRFEELKYQEIADRLDISIKTVENQMGKALRLLRLNLVDFLPLLLILLHL</sequence>
<feature type="domain" description="RNA polymerase sigma factor 70 region 4 type 2" evidence="6">
    <location>
        <begin position="137"/>
        <end position="189"/>
    </location>
</feature>
<dbReference type="GO" id="GO:0003677">
    <property type="term" value="F:DNA binding"/>
    <property type="evidence" value="ECO:0007669"/>
    <property type="project" value="InterPro"/>
</dbReference>
<keyword evidence="4" id="KW-0804">Transcription</keyword>
<evidence type="ECO:0000259" key="5">
    <source>
        <dbReference type="Pfam" id="PF04542"/>
    </source>
</evidence>
<proteinExistence type="inferred from homology"/>
<dbReference type="InterPro" id="IPR007627">
    <property type="entry name" value="RNA_pol_sigma70_r2"/>
</dbReference>
<keyword evidence="8" id="KW-1185">Reference proteome</keyword>
<dbReference type="PANTHER" id="PTHR43133:SF46">
    <property type="entry name" value="RNA POLYMERASE SIGMA-70 FACTOR ECF SUBFAMILY"/>
    <property type="match status" value="1"/>
</dbReference>
<evidence type="ECO:0000313" key="7">
    <source>
        <dbReference type="EMBL" id="SEW54421.1"/>
    </source>
</evidence>